<sequence length="187" mass="21662">MDKETYSKEVKEIFATNAVLKRNSKLNDKLDRAYELSKKLESGEIIKPQEAHKLVKEILEIFFKDPFSDSFSIPMRFIESPLGKMLFGLKFGIPEKAYTTAEITAIMGRTRALISHDSKNGLVRSEKKGRNIIIYENDLIDYMVSKGMSHTEAQKRITLYQHFKEQGYDIKQIKDKIELAISEEYQT</sequence>
<comment type="caution">
    <text evidence="1">The sequence shown here is derived from an EMBL/GenBank/DDBJ whole genome shotgun (WGS) entry which is preliminary data.</text>
</comment>
<dbReference type="EMBL" id="ARZA01000058">
    <property type="protein sequence ID" value="EOD01466.1"/>
    <property type="molecule type" value="Genomic_DNA"/>
</dbReference>
<dbReference type="STRING" id="1304284.L21TH_0513"/>
<dbReference type="AlphaFoldDB" id="R1CS38"/>
<keyword evidence="2" id="KW-1185">Reference proteome</keyword>
<evidence type="ECO:0000313" key="2">
    <source>
        <dbReference type="Proteomes" id="UP000013378"/>
    </source>
</evidence>
<gene>
    <name evidence="1" type="ORF">L21TH_0513</name>
</gene>
<accession>R1CS38</accession>
<name>R1CS38_9FIRM</name>
<dbReference type="Proteomes" id="UP000013378">
    <property type="component" value="Unassembled WGS sequence"/>
</dbReference>
<reference evidence="1 2" key="1">
    <citation type="journal article" date="2015" name="Geomicrobiol. J.">
        <title>Caldisalinibacter kiritimatiensis gen. nov., sp. nov., a moderately thermohalophilic thiosulfate-reducing bacterium from a hypersaline microbial mat.</title>
        <authorList>
            <person name="Ben Hania W."/>
            <person name="Joseph M."/>
            <person name="Fiebig A."/>
            <person name="Bunk B."/>
            <person name="Klenk H.-P."/>
            <person name="Fardeau M.-L."/>
            <person name="Spring S."/>
        </authorList>
    </citation>
    <scope>NUCLEOTIDE SEQUENCE [LARGE SCALE GENOMIC DNA]</scope>
    <source>
        <strain evidence="1 2">L21-TH-D2</strain>
    </source>
</reference>
<evidence type="ECO:0000313" key="1">
    <source>
        <dbReference type="EMBL" id="EOD01466.1"/>
    </source>
</evidence>
<protein>
    <submittedName>
        <fullName evidence="1">Uncharacterized protein</fullName>
    </submittedName>
</protein>
<dbReference type="eggNOG" id="ENOG50329RP">
    <property type="taxonomic scope" value="Bacteria"/>
</dbReference>
<proteinExistence type="predicted"/>
<dbReference type="RefSeq" id="WP_006308254.1">
    <property type="nucleotide sequence ID" value="NZ_ARZA01000058.1"/>
</dbReference>
<organism evidence="1 2">
    <name type="scientific">Caldisalinibacter kiritimatiensis</name>
    <dbReference type="NCBI Taxonomy" id="1304284"/>
    <lineage>
        <taxon>Bacteria</taxon>
        <taxon>Bacillati</taxon>
        <taxon>Bacillota</taxon>
        <taxon>Tissierellia</taxon>
        <taxon>Tissierellales</taxon>
        <taxon>Thermohalobacteraceae</taxon>
        <taxon>Caldisalinibacter</taxon>
    </lineage>
</organism>